<name>A0A3T0N860_9RHOB</name>
<dbReference type="PANTHER" id="PTHR42879:SF6">
    <property type="entry name" value="NADPH-DEPENDENT REDUCTASE BACG"/>
    <property type="match status" value="1"/>
</dbReference>
<dbReference type="InterPro" id="IPR036291">
    <property type="entry name" value="NAD(P)-bd_dom_sf"/>
</dbReference>
<dbReference type="PRINTS" id="PR00081">
    <property type="entry name" value="GDHRDH"/>
</dbReference>
<dbReference type="AlphaFoldDB" id="A0A3T0N860"/>
<dbReference type="EMBL" id="CP033219">
    <property type="protein sequence ID" value="AZV80197.1"/>
    <property type="molecule type" value="Genomic_DNA"/>
</dbReference>
<dbReference type="InterPro" id="IPR050259">
    <property type="entry name" value="SDR"/>
</dbReference>
<keyword evidence="3" id="KW-1185">Reference proteome</keyword>
<dbReference type="RefSeq" id="WP_127750784.1">
    <property type="nucleotide sequence ID" value="NZ_CP033219.1"/>
</dbReference>
<evidence type="ECO:0000313" key="2">
    <source>
        <dbReference type="EMBL" id="AZV80197.1"/>
    </source>
</evidence>
<dbReference type="KEGG" id="sedi:EBB79_21400"/>
<reference evidence="2 3" key="1">
    <citation type="submission" date="2018-10" db="EMBL/GenBank/DDBJ databases">
        <title>Parasedimentitalea marina sp. nov., a psychrophilic bacterium isolated from deep seawater of the New Britain Trench.</title>
        <authorList>
            <person name="Cao J."/>
        </authorList>
    </citation>
    <scope>NUCLEOTIDE SEQUENCE [LARGE SCALE GENOMIC DNA]</scope>
    <source>
        <strain evidence="2 3">W43</strain>
    </source>
</reference>
<dbReference type="Pfam" id="PF13561">
    <property type="entry name" value="adh_short_C2"/>
    <property type="match status" value="1"/>
</dbReference>
<dbReference type="Proteomes" id="UP000283063">
    <property type="component" value="Chromosome"/>
</dbReference>
<dbReference type="InterPro" id="IPR002347">
    <property type="entry name" value="SDR_fam"/>
</dbReference>
<dbReference type="SUPFAM" id="SSF51735">
    <property type="entry name" value="NAD(P)-binding Rossmann-fold domains"/>
    <property type="match status" value="1"/>
</dbReference>
<comment type="similarity">
    <text evidence="1">Belongs to the short-chain dehydrogenases/reductases (SDR) family.</text>
</comment>
<organism evidence="2 3">
    <name type="scientific">Parasedimentitalea marina</name>
    <dbReference type="NCBI Taxonomy" id="2483033"/>
    <lineage>
        <taxon>Bacteria</taxon>
        <taxon>Pseudomonadati</taxon>
        <taxon>Pseudomonadota</taxon>
        <taxon>Alphaproteobacteria</taxon>
        <taxon>Rhodobacterales</taxon>
        <taxon>Paracoccaceae</taxon>
        <taxon>Parasedimentitalea</taxon>
    </lineage>
</organism>
<dbReference type="Gene3D" id="3.40.50.720">
    <property type="entry name" value="NAD(P)-binding Rossmann-like Domain"/>
    <property type="match status" value="1"/>
</dbReference>
<evidence type="ECO:0000256" key="1">
    <source>
        <dbReference type="ARBA" id="ARBA00006484"/>
    </source>
</evidence>
<proteinExistence type="inferred from homology"/>
<gene>
    <name evidence="2" type="ORF">EBB79_21400</name>
</gene>
<dbReference type="OrthoDB" id="9804774at2"/>
<evidence type="ECO:0000313" key="3">
    <source>
        <dbReference type="Proteomes" id="UP000283063"/>
    </source>
</evidence>
<dbReference type="PANTHER" id="PTHR42879">
    <property type="entry name" value="3-OXOACYL-(ACYL-CARRIER-PROTEIN) REDUCTASE"/>
    <property type="match status" value="1"/>
</dbReference>
<accession>A0A3T0N860</accession>
<sequence length="261" mass="27302">MDLGLKGRTALILGASQGLGRAIAKRLAAEGANLVLSSRRLAALEELASELSEKHGVTVRCDAVDLTDTEALGGFCDRIRSDYKPDMLLNNAGGPPPSPSIGVASDVWKSAAQGLLFSLIQVTEAAVEGMRAKQWGRIVTIGSSGVIQPIPNLAVSNTIRGAMAGFCKTLSAEVAGDGITVNIILPGKIDTARVGQLDTARAGREGKTLEQVRTEIAASLPAKRYGRPEEFANVAAFLMSEPAGYVTGQMTRVDGGMIRSI</sequence>
<protein>
    <submittedName>
        <fullName evidence="2">SDR family oxidoreductase</fullName>
    </submittedName>
</protein>